<evidence type="ECO:0000256" key="3">
    <source>
        <dbReference type="ARBA" id="ARBA00005043"/>
    </source>
</evidence>
<dbReference type="GO" id="GO:0002098">
    <property type="term" value="P:tRNA wobble uridine modification"/>
    <property type="evidence" value="ECO:0007669"/>
    <property type="project" value="InterPro"/>
</dbReference>
<dbReference type="Pfam" id="PF05625">
    <property type="entry name" value="PAXNEB"/>
    <property type="match status" value="1"/>
</dbReference>
<evidence type="ECO:0000256" key="1">
    <source>
        <dbReference type="ARBA" id="ARBA00004123"/>
    </source>
</evidence>
<dbReference type="STRING" id="543379.A0A232FG50"/>
<dbReference type="PANTHER" id="PTHR12896">
    <property type="entry name" value="PAX6 NEIGHBOR PROTEIN PAXNEB"/>
    <property type="match status" value="1"/>
</dbReference>
<comment type="pathway">
    <text evidence="3">tRNA modification; 5-methoxycarbonylmethyl-2-thiouridine-tRNA biosynthesis.</text>
</comment>
<comment type="similarity">
    <text evidence="4">Belongs to the ELP4 family.</text>
</comment>
<dbReference type="GO" id="GO:0005737">
    <property type="term" value="C:cytoplasm"/>
    <property type="evidence" value="ECO:0007669"/>
    <property type="project" value="UniProtKB-SubCell"/>
</dbReference>
<organism evidence="10 11">
    <name type="scientific">Trichomalopsis sarcophagae</name>
    <dbReference type="NCBI Taxonomy" id="543379"/>
    <lineage>
        <taxon>Eukaryota</taxon>
        <taxon>Metazoa</taxon>
        <taxon>Ecdysozoa</taxon>
        <taxon>Arthropoda</taxon>
        <taxon>Hexapoda</taxon>
        <taxon>Insecta</taxon>
        <taxon>Pterygota</taxon>
        <taxon>Neoptera</taxon>
        <taxon>Endopterygota</taxon>
        <taxon>Hymenoptera</taxon>
        <taxon>Apocrita</taxon>
        <taxon>Proctotrupomorpha</taxon>
        <taxon>Chalcidoidea</taxon>
        <taxon>Pteromalidae</taxon>
        <taxon>Pteromalinae</taxon>
        <taxon>Trichomalopsis</taxon>
    </lineage>
</organism>
<dbReference type="UniPathway" id="UPA00988"/>
<evidence type="ECO:0000313" key="10">
    <source>
        <dbReference type="EMBL" id="OXU29297.1"/>
    </source>
</evidence>
<keyword evidence="8" id="KW-0539">Nucleus</keyword>
<evidence type="ECO:0000256" key="6">
    <source>
        <dbReference type="ARBA" id="ARBA00022490"/>
    </source>
</evidence>
<evidence type="ECO:0000313" key="11">
    <source>
        <dbReference type="Proteomes" id="UP000215335"/>
    </source>
</evidence>
<evidence type="ECO:0000256" key="8">
    <source>
        <dbReference type="ARBA" id="ARBA00023242"/>
    </source>
</evidence>
<reference evidence="10 11" key="1">
    <citation type="journal article" date="2017" name="Curr. Biol.">
        <title>The Evolution of Venom by Co-option of Single-Copy Genes.</title>
        <authorList>
            <person name="Martinson E.O."/>
            <person name="Mrinalini"/>
            <person name="Kelkar Y.D."/>
            <person name="Chang C.H."/>
            <person name="Werren J.H."/>
        </authorList>
    </citation>
    <scope>NUCLEOTIDE SEQUENCE [LARGE SCALE GENOMIC DNA]</scope>
    <source>
        <strain evidence="10 11">Alberta</strain>
        <tissue evidence="10">Whole body</tissue>
    </source>
</reference>
<dbReference type="GO" id="GO:0008023">
    <property type="term" value="C:transcription elongation factor complex"/>
    <property type="evidence" value="ECO:0007669"/>
    <property type="project" value="TreeGrafter"/>
</dbReference>
<keyword evidence="6" id="KW-0963">Cytoplasm</keyword>
<dbReference type="OrthoDB" id="289162at2759"/>
<comment type="subcellular location">
    <subcellularLocation>
        <location evidence="2">Cytoplasm</location>
    </subcellularLocation>
    <subcellularLocation>
        <location evidence="1">Nucleus</location>
    </subcellularLocation>
</comment>
<keyword evidence="7" id="KW-0819">tRNA processing</keyword>
<proteinExistence type="inferred from homology"/>
<dbReference type="GO" id="GO:0033588">
    <property type="term" value="C:elongator holoenzyme complex"/>
    <property type="evidence" value="ECO:0007669"/>
    <property type="project" value="InterPro"/>
</dbReference>
<protein>
    <recommendedName>
        <fullName evidence="5">Elongator complex protein 4</fullName>
    </recommendedName>
</protein>
<dbReference type="InterPro" id="IPR008728">
    <property type="entry name" value="Elongator_complex_protein_4"/>
</dbReference>
<gene>
    <name evidence="10" type="ORF">TSAR_008743</name>
</gene>
<name>A0A232FG50_9HYME</name>
<dbReference type="FunFam" id="3.40.50.300:FF:003211">
    <property type="entry name" value="Elongator complex protein, putative"/>
    <property type="match status" value="1"/>
</dbReference>
<dbReference type="EMBL" id="NNAY01000312">
    <property type="protein sequence ID" value="OXU29297.1"/>
    <property type="molecule type" value="Genomic_DNA"/>
</dbReference>
<keyword evidence="11" id="KW-1185">Reference proteome</keyword>
<sequence length="365" mass="41027">MSSNVKIAKAQMPIIPGTKPATRNAQLLVSTGIPSLDHFIGGGLPIGSILLIEEDAYSTYAKVMYRYFIAEGIVNSHSLFVASQDLKPSHILGELPAVDEESIKKHDSFTTDEEMKIAWRYQNMKVFDSSPGDSSTFGHYYDLTKKMKKETLERVNVTTWDGENVKKQNGIFENDAYMDLLLNIEKTLTEGQFLIAQTATKRNLLRIAINSLGSRLWLGDSEEQTQSDLLKFLYMFRALLRESFAVAVLTVPVLNFDDYSTGIVQRIEHMTDVVISLESFAGSIKETNPIFKDYHGLLHIKKLPAFNTLVNQESLFSDLAFKLRRKKFLIEILHLPPELGETTQREQDDVGCSGAASSGRSKLDF</sequence>
<dbReference type="AlphaFoldDB" id="A0A232FG50"/>
<dbReference type="CDD" id="cd19494">
    <property type="entry name" value="Elp4"/>
    <property type="match status" value="1"/>
</dbReference>
<comment type="caution">
    <text evidence="10">The sequence shown here is derived from an EMBL/GenBank/DDBJ whole genome shotgun (WGS) entry which is preliminary data.</text>
</comment>
<evidence type="ECO:0000256" key="7">
    <source>
        <dbReference type="ARBA" id="ARBA00022694"/>
    </source>
</evidence>
<dbReference type="Proteomes" id="UP000215335">
    <property type="component" value="Unassembled WGS sequence"/>
</dbReference>
<feature type="region of interest" description="Disordered" evidence="9">
    <location>
        <begin position="343"/>
        <end position="365"/>
    </location>
</feature>
<evidence type="ECO:0000256" key="4">
    <source>
        <dbReference type="ARBA" id="ARBA00007573"/>
    </source>
</evidence>
<evidence type="ECO:0000256" key="5">
    <source>
        <dbReference type="ARBA" id="ARBA00020265"/>
    </source>
</evidence>
<dbReference type="InterPro" id="IPR027417">
    <property type="entry name" value="P-loop_NTPase"/>
</dbReference>
<dbReference type="Gene3D" id="3.40.50.300">
    <property type="entry name" value="P-loop containing nucleotide triphosphate hydrolases"/>
    <property type="match status" value="1"/>
</dbReference>
<evidence type="ECO:0000256" key="9">
    <source>
        <dbReference type="SAM" id="MobiDB-lite"/>
    </source>
</evidence>
<accession>A0A232FG50</accession>
<evidence type="ECO:0000256" key="2">
    <source>
        <dbReference type="ARBA" id="ARBA00004496"/>
    </source>
</evidence>
<feature type="compositionally biased region" description="Polar residues" evidence="9">
    <location>
        <begin position="355"/>
        <end position="365"/>
    </location>
</feature>
<dbReference type="PANTHER" id="PTHR12896:SF1">
    <property type="entry name" value="ELONGATOR COMPLEX PROTEIN 4"/>
    <property type="match status" value="1"/>
</dbReference>